<dbReference type="PANTHER" id="PTHR11875">
    <property type="entry name" value="TESTIS-SPECIFIC Y-ENCODED PROTEIN"/>
    <property type="match status" value="1"/>
</dbReference>
<dbReference type="InterPro" id="IPR002164">
    <property type="entry name" value="NAP_family"/>
</dbReference>
<dbReference type="Proteomes" id="UP000515165">
    <property type="component" value="Chromosome Y"/>
</dbReference>
<dbReference type="InterPro" id="IPR037231">
    <property type="entry name" value="NAP-like_sf"/>
</dbReference>
<dbReference type="OrthoDB" id="9751433at2759"/>
<name>A0A6P9F3X2_ZALCA</name>
<keyword evidence="3" id="KW-1185">Reference proteome</keyword>
<evidence type="ECO:0000256" key="1">
    <source>
        <dbReference type="ARBA" id="ARBA00009947"/>
    </source>
</evidence>
<feature type="compositionally biased region" description="Basic and acidic residues" evidence="2">
    <location>
        <begin position="202"/>
        <end position="232"/>
    </location>
</feature>
<dbReference type="GO" id="GO:0006334">
    <property type="term" value="P:nucleosome assembly"/>
    <property type="evidence" value="ECO:0007669"/>
    <property type="project" value="InterPro"/>
</dbReference>
<feature type="region of interest" description="Disordered" evidence="2">
    <location>
        <begin position="40"/>
        <end position="237"/>
    </location>
</feature>
<sequence>MADEAVREGEERWEREDAILVVELVLVGADLRLVLQLAVLEGEDGEDEEDTEEDTEEVDEADTEEEDEAREVEESEEEGEGDEGDEAVVAEQEQGEEEEDVDREEEGEPEHAEKEEAEEAEQEPRAEEKPEEEEEVEGPEEAEQEEGEEQAEEQAVVEEAEVEEAKEEHVGEEVAEAEEAGECEEPEEGEEAQEAEEEAEHEDQREAGQKEEEGAQELQEKQKGEEQPEGRRGPIPSPLEALEALQSQLEPENKQASRSSSRLRLSYCRRRQRHLEHRSALIRGIPGFWAKAFVNHPQMSAVISKEDEGLLGYMTDLKVEDLRFPRDCRQILLFFRKNPYFRNEVVVKEYVLSAAGYGPSHSTPIQWHQDYEQEAYSRRDHNTSLNFFNWFSDPSFASSSRIAEIIMDDLWPNPLQYYMRKKAPGEGTERRTGTPKALARVHRLVEYMGGGKGASRI</sequence>
<feature type="compositionally biased region" description="Acidic residues" evidence="2">
    <location>
        <begin position="173"/>
        <end position="201"/>
    </location>
</feature>
<dbReference type="SUPFAM" id="SSF143113">
    <property type="entry name" value="NAP-like"/>
    <property type="match status" value="1"/>
</dbReference>
<dbReference type="AlphaFoldDB" id="A0A6P9F3X2"/>
<accession>A0A6P9F3X2</accession>
<gene>
    <name evidence="4" type="primary">LOC118356660</name>
</gene>
<evidence type="ECO:0000313" key="3">
    <source>
        <dbReference type="Proteomes" id="UP000515165"/>
    </source>
</evidence>
<dbReference type="GeneID" id="118356660"/>
<protein>
    <submittedName>
        <fullName evidence="4">Testis-specific Y-encoded protein 3-like</fullName>
    </submittedName>
</protein>
<dbReference type="GO" id="GO:0005634">
    <property type="term" value="C:nucleus"/>
    <property type="evidence" value="ECO:0007669"/>
    <property type="project" value="InterPro"/>
</dbReference>
<dbReference type="Gene3D" id="3.30.1120.90">
    <property type="entry name" value="Nucleosome assembly protein"/>
    <property type="match status" value="1"/>
</dbReference>
<proteinExistence type="inferred from homology"/>
<feature type="compositionally biased region" description="Acidic residues" evidence="2">
    <location>
        <begin position="129"/>
        <end position="165"/>
    </location>
</feature>
<reference evidence="4" key="1">
    <citation type="submission" date="2025-08" db="UniProtKB">
        <authorList>
            <consortium name="RefSeq"/>
        </authorList>
    </citation>
    <scope>IDENTIFICATION</scope>
    <source>
        <tissue evidence="4">Blood</tissue>
    </source>
</reference>
<evidence type="ECO:0000256" key="2">
    <source>
        <dbReference type="SAM" id="MobiDB-lite"/>
    </source>
</evidence>
<dbReference type="FunFam" id="3.30.1120.90:FF:000002">
    <property type="entry name" value="Testis-specific Y-encoded-like protein 2"/>
    <property type="match status" value="1"/>
</dbReference>
<organism evidence="3 4">
    <name type="scientific">Zalophus californianus</name>
    <name type="common">California sealion</name>
    <dbReference type="NCBI Taxonomy" id="9704"/>
    <lineage>
        <taxon>Eukaryota</taxon>
        <taxon>Metazoa</taxon>
        <taxon>Chordata</taxon>
        <taxon>Craniata</taxon>
        <taxon>Vertebrata</taxon>
        <taxon>Euteleostomi</taxon>
        <taxon>Mammalia</taxon>
        <taxon>Eutheria</taxon>
        <taxon>Laurasiatheria</taxon>
        <taxon>Carnivora</taxon>
        <taxon>Caniformia</taxon>
        <taxon>Pinnipedia</taxon>
        <taxon>Otariidae</taxon>
        <taxon>Zalophus</taxon>
    </lineage>
</organism>
<feature type="compositionally biased region" description="Acidic residues" evidence="2">
    <location>
        <begin position="41"/>
        <end position="108"/>
    </location>
</feature>
<comment type="similarity">
    <text evidence="1">Belongs to the nucleosome assembly protein (NAP) family.</text>
</comment>
<evidence type="ECO:0000313" key="4">
    <source>
        <dbReference type="RefSeq" id="XP_035581845.1"/>
    </source>
</evidence>
<dbReference type="RefSeq" id="XP_035581845.1">
    <property type="nucleotide sequence ID" value="XM_035725952.1"/>
</dbReference>
<dbReference type="KEGG" id="zca:118356660"/>